<organism evidence="2">
    <name type="scientific">Rhipicephalus microplus</name>
    <name type="common">Cattle tick</name>
    <name type="synonym">Boophilus microplus</name>
    <dbReference type="NCBI Taxonomy" id="6941"/>
    <lineage>
        <taxon>Eukaryota</taxon>
        <taxon>Metazoa</taxon>
        <taxon>Ecdysozoa</taxon>
        <taxon>Arthropoda</taxon>
        <taxon>Chelicerata</taxon>
        <taxon>Arachnida</taxon>
        <taxon>Acari</taxon>
        <taxon>Parasitiformes</taxon>
        <taxon>Ixodida</taxon>
        <taxon>Ixodoidea</taxon>
        <taxon>Ixodidae</taxon>
        <taxon>Rhipicephalinae</taxon>
        <taxon>Rhipicephalus</taxon>
        <taxon>Boophilus</taxon>
    </lineage>
</organism>
<accession>A0A6M2D8M7</accession>
<sequence>MRTAAFWLLVAILGIGSWAVDYLDTSDESAQPIYHRNGDALEKMHDDDDLSFEGSAEKEYLPYYHGDGPHSINLHKREAHCREDVDVTYPQELIDEAERHEYIIDVYTASPSPPVSRHDMPIMHHRFLSH</sequence>
<name>A0A6M2D8M7_RHIMP</name>
<feature type="chain" id="PRO_5027100464" evidence="1">
    <location>
        <begin position="20"/>
        <end position="130"/>
    </location>
</feature>
<evidence type="ECO:0000313" key="2">
    <source>
        <dbReference type="EMBL" id="NOV42613.1"/>
    </source>
</evidence>
<dbReference type="EMBL" id="GHWJ01009876">
    <property type="protein sequence ID" value="NOV42613.1"/>
    <property type="molecule type" value="Transcribed_RNA"/>
</dbReference>
<proteinExistence type="predicted"/>
<reference evidence="2" key="1">
    <citation type="submission" date="2019-09" db="EMBL/GenBank/DDBJ databases">
        <title>Organ-specific transcriptomic study of the physiology of the cattle tick, Rhipicephalus microplus.</title>
        <authorList>
            <person name="Tirloni L."/>
            <person name="Braz G."/>
            <person name="Gandara A.C.P."/>
            <person name="Sabadin G.A."/>
            <person name="da Silva R.M."/>
            <person name="Guizzo M.G."/>
            <person name="Machado J.A."/>
            <person name="Costa E.P."/>
            <person name="Gomes H.F."/>
            <person name="Moraes J."/>
            <person name="Mota M.B.S."/>
            <person name="Mesquita R.D."/>
            <person name="Alvarenga P.H."/>
            <person name="Alves F."/>
            <person name="Seixas A."/>
            <person name="da Fonseca R.N."/>
            <person name="Fogaca A."/>
            <person name="Logullo C."/>
            <person name="Tanaka A."/>
            <person name="Daffre S."/>
            <person name="Termignoni C."/>
            <person name="Vaz I.S.Jr."/>
            <person name="Oliveira P.L."/>
            <person name="Ribeiro J.M."/>
        </authorList>
    </citation>
    <scope>NUCLEOTIDE SEQUENCE</scope>
    <source>
        <strain evidence="2">Porto Alegre</strain>
    </source>
</reference>
<keyword evidence="1" id="KW-0732">Signal</keyword>
<feature type="signal peptide" evidence="1">
    <location>
        <begin position="1"/>
        <end position="19"/>
    </location>
</feature>
<protein>
    <submittedName>
        <fullName evidence="2">Putative secreted protein ovary overexpressed</fullName>
    </submittedName>
</protein>
<dbReference type="AlphaFoldDB" id="A0A6M2D8M7"/>
<evidence type="ECO:0000256" key="1">
    <source>
        <dbReference type="SAM" id="SignalP"/>
    </source>
</evidence>
<dbReference type="VEuPathDB" id="VectorBase:LOC119160185"/>